<evidence type="ECO:0000256" key="9">
    <source>
        <dbReference type="ARBA" id="ARBA00023146"/>
    </source>
</evidence>
<dbReference type="OrthoDB" id="5423599at2759"/>
<feature type="domain" description="TGS" evidence="14">
    <location>
        <begin position="80"/>
        <end position="142"/>
    </location>
</feature>
<dbReference type="AlphaFoldDB" id="A0A9P4LVR0"/>
<keyword evidence="9" id="KW-0030">Aminoacyl-tRNA synthetase</keyword>
<evidence type="ECO:0000256" key="3">
    <source>
        <dbReference type="ARBA" id="ARBA00013163"/>
    </source>
</evidence>
<dbReference type="Pfam" id="PF07973">
    <property type="entry name" value="tRNA_SAD"/>
    <property type="match status" value="1"/>
</dbReference>
<dbReference type="InterPro" id="IPR012947">
    <property type="entry name" value="tRNA_SAD"/>
</dbReference>
<evidence type="ECO:0000256" key="5">
    <source>
        <dbReference type="ARBA" id="ARBA00022598"/>
    </source>
</evidence>
<keyword evidence="8" id="KW-0648">Protein biosynthesis</keyword>
<dbReference type="EMBL" id="ML978725">
    <property type="protein sequence ID" value="KAF2086222.1"/>
    <property type="molecule type" value="Genomic_DNA"/>
</dbReference>
<comment type="subcellular location">
    <subcellularLocation>
        <location evidence="1">Cytoplasm</location>
    </subcellularLocation>
</comment>
<dbReference type="InterPro" id="IPR036621">
    <property type="entry name" value="Anticodon-bd_dom_sf"/>
</dbReference>
<keyword evidence="5" id="KW-0436">Ligase</keyword>
<dbReference type="GO" id="GO:0005524">
    <property type="term" value="F:ATP binding"/>
    <property type="evidence" value="ECO:0007669"/>
    <property type="project" value="UniProtKB-KW"/>
</dbReference>
<dbReference type="InterPro" id="IPR012676">
    <property type="entry name" value="TGS-like"/>
</dbReference>
<feature type="domain" description="Aminoacyl-transfer RNA synthetases class-II family profile" evidence="13">
    <location>
        <begin position="348"/>
        <end position="660"/>
    </location>
</feature>
<dbReference type="Pfam" id="PF02824">
    <property type="entry name" value="TGS"/>
    <property type="match status" value="1"/>
</dbReference>
<dbReference type="FunFam" id="3.10.20.30:FF:000006">
    <property type="entry name" value="Threonine--tRNA ligase, cytoplasmic"/>
    <property type="match status" value="1"/>
</dbReference>
<dbReference type="SUPFAM" id="SSF55186">
    <property type="entry name" value="ThrRS/AlaRS common domain"/>
    <property type="match status" value="1"/>
</dbReference>
<evidence type="ECO:0000256" key="4">
    <source>
        <dbReference type="ARBA" id="ARBA00022490"/>
    </source>
</evidence>
<organism evidence="15 16">
    <name type="scientific">Saccharata proteae CBS 121410</name>
    <dbReference type="NCBI Taxonomy" id="1314787"/>
    <lineage>
        <taxon>Eukaryota</taxon>
        <taxon>Fungi</taxon>
        <taxon>Dikarya</taxon>
        <taxon>Ascomycota</taxon>
        <taxon>Pezizomycotina</taxon>
        <taxon>Dothideomycetes</taxon>
        <taxon>Dothideomycetes incertae sedis</taxon>
        <taxon>Botryosphaeriales</taxon>
        <taxon>Saccharataceae</taxon>
        <taxon>Saccharata</taxon>
    </lineage>
</organism>
<keyword evidence="16" id="KW-1185">Reference proteome</keyword>
<proteinExistence type="inferred from homology"/>
<dbReference type="InterPro" id="IPR018163">
    <property type="entry name" value="Thr/Ala-tRNA-synth_IIc_edit"/>
</dbReference>
<dbReference type="FunFam" id="3.30.980.10:FF:000005">
    <property type="entry name" value="Threonyl-tRNA synthetase, mitochondrial"/>
    <property type="match status" value="1"/>
</dbReference>
<dbReference type="Proteomes" id="UP000799776">
    <property type="component" value="Unassembled WGS sequence"/>
</dbReference>
<dbReference type="SMART" id="SM00863">
    <property type="entry name" value="tRNA_SAD"/>
    <property type="match status" value="1"/>
</dbReference>
<dbReference type="PANTHER" id="PTHR11451:SF46">
    <property type="entry name" value="THREONINE--TRNA LIGASE"/>
    <property type="match status" value="1"/>
</dbReference>
<feature type="region of interest" description="Disordered" evidence="12">
    <location>
        <begin position="1"/>
        <end position="51"/>
    </location>
</feature>
<protein>
    <recommendedName>
        <fullName evidence="3">threonine--tRNA ligase</fullName>
        <ecNumber evidence="3">6.1.1.3</ecNumber>
    </recommendedName>
    <alternativeName>
        <fullName evidence="10">Threonyl-tRNA synthetase</fullName>
    </alternativeName>
</protein>
<dbReference type="PROSITE" id="PS51880">
    <property type="entry name" value="TGS"/>
    <property type="match status" value="1"/>
</dbReference>
<dbReference type="Gene3D" id="3.10.20.30">
    <property type="match status" value="1"/>
</dbReference>
<dbReference type="Gene3D" id="3.30.930.10">
    <property type="entry name" value="Bira Bifunctional Protein, Domain 2"/>
    <property type="match status" value="1"/>
</dbReference>
<dbReference type="GO" id="GO:0006435">
    <property type="term" value="P:threonyl-tRNA aminoacylation"/>
    <property type="evidence" value="ECO:0007669"/>
    <property type="project" value="InterPro"/>
</dbReference>
<dbReference type="InterPro" id="IPR033728">
    <property type="entry name" value="ThrRS_core"/>
</dbReference>
<dbReference type="Gene3D" id="3.40.50.800">
    <property type="entry name" value="Anticodon-binding domain"/>
    <property type="match status" value="1"/>
</dbReference>
<dbReference type="Gene3D" id="3.30.980.10">
    <property type="entry name" value="Threonyl-trna Synthetase, Chain A, domain 2"/>
    <property type="match status" value="1"/>
</dbReference>
<evidence type="ECO:0000259" key="14">
    <source>
        <dbReference type="PROSITE" id="PS51880"/>
    </source>
</evidence>
<dbReference type="HAMAP" id="MF_00184">
    <property type="entry name" value="Thr_tRNA_synth"/>
    <property type="match status" value="1"/>
</dbReference>
<feature type="region of interest" description="Disordered" evidence="12">
    <location>
        <begin position="594"/>
        <end position="620"/>
    </location>
</feature>
<dbReference type="InterPro" id="IPR004154">
    <property type="entry name" value="Anticodon-bd"/>
</dbReference>
<name>A0A9P4LVR0_9PEZI</name>
<evidence type="ECO:0000256" key="8">
    <source>
        <dbReference type="ARBA" id="ARBA00022917"/>
    </source>
</evidence>
<dbReference type="Pfam" id="PF03129">
    <property type="entry name" value="HGTP_anticodon"/>
    <property type="match status" value="1"/>
</dbReference>
<dbReference type="SUPFAM" id="SSF55681">
    <property type="entry name" value="Class II aaRS and biotin synthetases"/>
    <property type="match status" value="1"/>
</dbReference>
<dbReference type="PANTHER" id="PTHR11451">
    <property type="entry name" value="THREONINE-TRNA LIGASE"/>
    <property type="match status" value="1"/>
</dbReference>
<accession>A0A9P4LVR0</accession>
<dbReference type="CDD" id="cd00860">
    <property type="entry name" value="ThrRS_anticodon"/>
    <property type="match status" value="1"/>
</dbReference>
<dbReference type="SUPFAM" id="SSF52954">
    <property type="entry name" value="Class II aaRS ABD-related"/>
    <property type="match status" value="1"/>
</dbReference>
<comment type="catalytic activity">
    <reaction evidence="11">
        <text>tRNA(Thr) + L-threonine + ATP = L-threonyl-tRNA(Thr) + AMP + diphosphate + H(+)</text>
        <dbReference type="Rhea" id="RHEA:24624"/>
        <dbReference type="Rhea" id="RHEA-COMP:9670"/>
        <dbReference type="Rhea" id="RHEA-COMP:9704"/>
        <dbReference type="ChEBI" id="CHEBI:15378"/>
        <dbReference type="ChEBI" id="CHEBI:30616"/>
        <dbReference type="ChEBI" id="CHEBI:33019"/>
        <dbReference type="ChEBI" id="CHEBI:57926"/>
        <dbReference type="ChEBI" id="CHEBI:78442"/>
        <dbReference type="ChEBI" id="CHEBI:78534"/>
        <dbReference type="ChEBI" id="CHEBI:456215"/>
        <dbReference type="EC" id="6.1.1.3"/>
    </reaction>
</comment>
<evidence type="ECO:0000256" key="10">
    <source>
        <dbReference type="ARBA" id="ARBA00031900"/>
    </source>
</evidence>
<feature type="compositionally biased region" description="Basic and acidic residues" evidence="12">
    <location>
        <begin position="1"/>
        <end position="10"/>
    </location>
</feature>
<dbReference type="GO" id="GO:0004829">
    <property type="term" value="F:threonine-tRNA ligase activity"/>
    <property type="evidence" value="ECO:0007669"/>
    <property type="project" value="UniProtKB-EC"/>
</dbReference>
<dbReference type="InterPro" id="IPR004095">
    <property type="entry name" value="TGS"/>
</dbReference>
<dbReference type="SUPFAM" id="SSF81271">
    <property type="entry name" value="TGS-like"/>
    <property type="match status" value="1"/>
</dbReference>
<comment type="similarity">
    <text evidence="2">Belongs to the class-II aminoacyl-tRNA synthetase family.</text>
</comment>
<dbReference type="PRINTS" id="PR01047">
    <property type="entry name" value="TRNASYNTHTHR"/>
</dbReference>
<keyword evidence="6" id="KW-0547">Nucleotide-binding</keyword>
<dbReference type="InterPro" id="IPR012675">
    <property type="entry name" value="Beta-grasp_dom_sf"/>
</dbReference>
<evidence type="ECO:0000256" key="11">
    <source>
        <dbReference type="ARBA" id="ARBA00049515"/>
    </source>
</evidence>
<dbReference type="InterPro" id="IPR045864">
    <property type="entry name" value="aa-tRNA-synth_II/BPL/LPL"/>
</dbReference>
<feature type="compositionally biased region" description="Low complexity" evidence="12">
    <location>
        <begin position="602"/>
        <end position="614"/>
    </location>
</feature>
<keyword evidence="7" id="KW-0067">ATP-binding</keyword>
<dbReference type="CDD" id="cd01667">
    <property type="entry name" value="TGS_ThrRS"/>
    <property type="match status" value="1"/>
</dbReference>
<evidence type="ECO:0000259" key="13">
    <source>
        <dbReference type="PROSITE" id="PS50862"/>
    </source>
</evidence>
<dbReference type="NCBIfam" id="TIGR00418">
    <property type="entry name" value="thrS"/>
    <property type="match status" value="1"/>
</dbReference>
<comment type="caution">
    <text evidence="15">The sequence shown here is derived from an EMBL/GenBank/DDBJ whole genome shotgun (WGS) entry which is preliminary data.</text>
</comment>
<sequence>MDAVKDKVEGAVEGVKSLAVSDAPKKQQQPKKEKPKKKGEDADARPLELTPPPDYLDHRIKIFEELKAKYDEHVASQPREPINITLGDGKVSVGESWVTSPADIARNISKSLFERTVIARVDGELWDLERPLEKSCTLELLDFEHPEGKKVFWHSSAHILGEAAERRFGCDLCIGPPVDDGFYYEMALPNQEVVQHSDWKPLENIAQKAIKEKQKFERLTLTKDQLLEMFKTNKYKQHIIKDKIPDGTSTTVYRCGPLIDLCRGPHVPHTGRVKYFQIMKNSASYFLGDAANDSLQRIYGVSFPEKQMMVDHLKYLEEAARRDHRKIGKEQELFFFHEWSPGSCFFLPHGMIIYNTLQSFLRDEYWRRGYQEVMSPNMYNADLWKRSGHWQHYQDDMFTFEVEKQPWALKPMNCPGHCLLFGHRDRSYKELPMRIADFGVLHRNEASGALTGLTRVRRFQQDDTHIFCTEDQIGEEITGLFDFLQTVYGRFGFTFKMKLSTRPEGFLGEIETWDVAEAKLKAALDDFTAKGGEKWELNPGDGAFYGPKIDITISDALKREHQCATIQLDFQLPQQFNLEYMTSEKAPAAKIEAAPKTETAPKAEAPAAAPAAAEGEPKIEAARKPVTAGCARPVMIHRAIYGSFERFIAILTEHFAGKWPFWLSPRQILIVPVMPAVNDYVKELQGVFRAKGMHVDIDVSGNTMQKKIRNGQLQQYNFIFVVGAEERDQKKVNIRNRDDQATQNRGELIDLDVAIEKLVALKETRALKNEL</sequence>
<reference evidence="15" key="1">
    <citation type="journal article" date="2020" name="Stud. Mycol.">
        <title>101 Dothideomycetes genomes: a test case for predicting lifestyles and emergence of pathogens.</title>
        <authorList>
            <person name="Haridas S."/>
            <person name="Albert R."/>
            <person name="Binder M."/>
            <person name="Bloem J."/>
            <person name="Labutti K."/>
            <person name="Salamov A."/>
            <person name="Andreopoulos B."/>
            <person name="Baker S."/>
            <person name="Barry K."/>
            <person name="Bills G."/>
            <person name="Bluhm B."/>
            <person name="Cannon C."/>
            <person name="Castanera R."/>
            <person name="Culley D."/>
            <person name="Daum C."/>
            <person name="Ezra D."/>
            <person name="Gonzalez J."/>
            <person name="Henrissat B."/>
            <person name="Kuo A."/>
            <person name="Liang C."/>
            <person name="Lipzen A."/>
            <person name="Lutzoni F."/>
            <person name="Magnuson J."/>
            <person name="Mondo S."/>
            <person name="Nolan M."/>
            <person name="Ohm R."/>
            <person name="Pangilinan J."/>
            <person name="Park H.-J."/>
            <person name="Ramirez L."/>
            <person name="Alfaro M."/>
            <person name="Sun H."/>
            <person name="Tritt A."/>
            <person name="Yoshinaga Y."/>
            <person name="Zwiers L.-H."/>
            <person name="Turgeon B."/>
            <person name="Goodwin S."/>
            <person name="Spatafora J."/>
            <person name="Crous P."/>
            <person name="Grigoriev I."/>
        </authorList>
    </citation>
    <scope>NUCLEOTIDE SEQUENCE</scope>
    <source>
        <strain evidence="15">CBS 121410</strain>
    </source>
</reference>
<keyword evidence="4" id="KW-0963">Cytoplasm</keyword>
<dbReference type="InterPro" id="IPR002320">
    <property type="entry name" value="Thr-tRNA-ligase_IIa"/>
</dbReference>
<dbReference type="InterPro" id="IPR047246">
    <property type="entry name" value="ThrRS_anticodon"/>
</dbReference>
<evidence type="ECO:0000256" key="7">
    <source>
        <dbReference type="ARBA" id="ARBA00022840"/>
    </source>
</evidence>
<evidence type="ECO:0000313" key="15">
    <source>
        <dbReference type="EMBL" id="KAF2086222.1"/>
    </source>
</evidence>
<evidence type="ECO:0000256" key="1">
    <source>
        <dbReference type="ARBA" id="ARBA00004496"/>
    </source>
</evidence>
<evidence type="ECO:0000256" key="2">
    <source>
        <dbReference type="ARBA" id="ARBA00008226"/>
    </source>
</evidence>
<evidence type="ECO:0000256" key="6">
    <source>
        <dbReference type="ARBA" id="ARBA00022741"/>
    </source>
</evidence>
<dbReference type="InterPro" id="IPR006195">
    <property type="entry name" value="aa-tRNA-synth_II"/>
</dbReference>
<dbReference type="EC" id="6.1.1.3" evidence="3"/>
<dbReference type="CDD" id="cd00771">
    <property type="entry name" value="ThrRS_core"/>
    <property type="match status" value="1"/>
</dbReference>
<evidence type="ECO:0000313" key="16">
    <source>
        <dbReference type="Proteomes" id="UP000799776"/>
    </source>
</evidence>
<dbReference type="Pfam" id="PF00587">
    <property type="entry name" value="tRNA-synt_2b"/>
    <property type="match status" value="1"/>
</dbReference>
<evidence type="ECO:0000256" key="12">
    <source>
        <dbReference type="SAM" id="MobiDB-lite"/>
    </source>
</evidence>
<dbReference type="PROSITE" id="PS50862">
    <property type="entry name" value="AA_TRNA_LIGASE_II"/>
    <property type="match status" value="1"/>
</dbReference>
<dbReference type="InterPro" id="IPR002314">
    <property type="entry name" value="aa-tRNA-synt_IIb"/>
</dbReference>
<gene>
    <name evidence="15" type="ORF">K490DRAFT_44727</name>
</gene>
<dbReference type="FunFam" id="3.40.50.800:FF:000003">
    <property type="entry name" value="Threonine--tRNA ligase 2, cytoplasmic"/>
    <property type="match status" value="1"/>
</dbReference>
<dbReference type="GO" id="GO:0005739">
    <property type="term" value="C:mitochondrion"/>
    <property type="evidence" value="ECO:0007669"/>
    <property type="project" value="TreeGrafter"/>
</dbReference>